<gene>
    <name evidence="17" type="primary">IMPDH</name>
    <name evidence="20" type="synonym">LOC101870525</name>
</gene>
<keyword evidence="13" id="KW-0129">CBS domain</keyword>
<evidence type="ECO:0000256" key="15">
    <source>
        <dbReference type="ARBA" id="ARBA00024330"/>
    </source>
</evidence>
<dbReference type="GO" id="GO:0006177">
    <property type="term" value="P:GMP biosynthetic process"/>
    <property type="evidence" value="ECO:0007669"/>
    <property type="project" value="UniProtKB-UniRule"/>
</dbReference>
<feature type="active site" description="Proton acceptor" evidence="17">
    <location>
        <position position="1128"/>
    </location>
</feature>
<dbReference type="NCBIfam" id="TIGR01302">
    <property type="entry name" value="IMP_dehydrog"/>
    <property type="match status" value="1"/>
</dbReference>
<dbReference type="InterPro" id="IPR000644">
    <property type="entry name" value="CBS_dom"/>
</dbReference>
<dbReference type="InterPro" id="IPR021893">
    <property type="entry name" value="ZMYM2-like_C"/>
</dbReference>
<comment type="caution">
    <text evidence="17">Lacks conserved residue(s) required for the propagation of feature annotation.</text>
</comment>
<evidence type="ECO:0000256" key="19">
    <source>
        <dbReference type="SAM" id="MobiDB-lite"/>
    </source>
</evidence>
<dbReference type="InterPro" id="IPR057926">
    <property type="entry name" value="QRICH1_dom"/>
</dbReference>
<comment type="activity regulation">
    <text evidence="17">Mycophenolic acid (MPA) is a non-competitive inhibitor that prevents formation of the closed enzyme conformation by binding to the same site as the amobile flap. In contrast, mizoribine monophosphate (MZP) is a competitive inhibitor that induces the closed conformation. MPA is a potent inhibitor of mammalian IMPDHs but a poor inhibitor of the bacterial enzymes. MZP is a more potent inhibitor of bacterial IMPDH.</text>
</comment>
<dbReference type="GO" id="GO:0006183">
    <property type="term" value="P:GTP biosynthetic process"/>
    <property type="evidence" value="ECO:0007669"/>
    <property type="project" value="TreeGrafter"/>
</dbReference>
<dbReference type="EC" id="1.1.1.205" evidence="17 18"/>
<evidence type="ECO:0000256" key="16">
    <source>
        <dbReference type="ARBA" id="ARBA00048028"/>
    </source>
</evidence>
<keyword evidence="5 17" id="KW-0479">Metal-binding</keyword>
<dbReference type="SUPFAM" id="SSF51412">
    <property type="entry name" value="Inosine monophosphate dehydrogenase (IMPDH)"/>
    <property type="match status" value="2"/>
</dbReference>
<dbReference type="Pfam" id="PF00571">
    <property type="entry name" value="CBS"/>
    <property type="match status" value="2"/>
</dbReference>
<keyword evidence="10 17" id="KW-0630">Potassium</keyword>
<feature type="binding site" evidence="17">
    <location>
        <position position="1195"/>
    </location>
    <ligand>
        <name>K(+)</name>
        <dbReference type="ChEBI" id="CHEBI:29103"/>
        <note>ligand shared between two tetrameric partners</note>
    </ligand>
</feature>
<reference evidence="20" key="1">
    <citation type="submission" date="2020-03" db="EMBL/GenBank/DDBJ databases">
        <title>Melopsittacus undulatus (budgerigar) genome, bMelUnd1, maternal haplotype with Z.</title>
        <authorList>
            <person name="Gedman G."/>
            <person name="Mountcastle J."/>
            <person name="Haase B."/>
            <person name="Formenti G."/>
            <person name="Wright T."/>
            <person name="Apodaca J."/>
            <person name="Pelan S."/>
            <person name="Chow W."/>
            <person name="Rhie A."/>
            <person name="Howe K."/>
            <person name="Fedrigo O."/>
            <person name="Jarvis E.D."/>
        </authorList>
    </citation>
    <scope>NUCLEOTIDE SEQUENCE [LARGE SCALE GENOMIC DNA]</scope>
</reference>
<evidence type="ECO:0000256" key="7">
    <source>
        <dbReference type="ARBA" id="ARBA00022749"/>
    </source>
</evidence>
<dbReference type="InterPro" id="IPR013785">
    <property type="entry name" value="Aldolase_TIM"/>
</dbReference>
<keyword evidence="14 17" id="KW-0539">Nucleus</keyword>
<evidence type="ECO:0000256" key="1">
    <source>
        <dbReference type="ARBA" id="ARBA00004514"/>
    </source>
</evidence>
<accession>A0A8V5GW35</accession>
<evidence type="ECO:0000313" key="20">
    <source>
        <dbReference type="Ensembl" id="ENSMUNP00000023653.1"/>
    </source>
</evidence>
<feature type="binding site" evidence="17">
    <location>
        <begin position="1110"/>
        <end position="1114"/>
    </location>
    <ligand>
        <name>IMP</name>
        <dbReference type="ChEBI" id="CHEBI:58053"/>
    </ligand>
</feature>
<evidence type="ECO:0000313" key="21">
    <source>
        <dbReference type="Proteomes" id="UP000694405"/>
    </source>
</evidence>
<dbReference type="InterPro" id="IPR001093">
    <property type="entry name" value="IMP_DH_GMPRt"/>
</dbReference>
<dbReference type="InterPro" id="IPR015875">
    <property type="entry name" value="IMP_DH/GMP_Rdtase_CS"/>
</dbReference>
<comment type="subunit">
    <text evidence="17">Homotetramer.</text>
</comment>
<keyword evidence="4" id="KW-0597">Phosphoprotein</keyword>
<keyword evidence="12 17" id="KW-0520">NAD</keyword>
<proteinExistence type="inferred from homology"/>
<evidence type="ECO:0000256" key="6">
    <source>
        <dbReference type="ARBA" id="ARBA00022737"/>
    </source>
</evidence>
<feature type="binding site" evidence="17">
    <location>
        <begin position="973"/>
        <end position="975"/>
    </location>
    <ligand>
        <name>NAD(+)</name>
        <dbReference type="ChEBI" id="CHEBI:57540"/>
    </ligand>
</feature>
<dbReference type="InterPro" id="IPR005990">
    <property type="entry name" value="IMP_DH"/>
</dbReference>
<keyword evidence="11 17" id="KW-0560">Oxidoreductase</keyword>
<keyword evidence="9" id="KW-0832">Ubl conjugation</keyword>
<comment type="pathway">
    <text evidence="15 17 18">Purine metabolism; XMP biosynthesis via de novo pathway; XMP from IMP: step 1/1.</text>
</comment>
<dbReference type="CDD" id="cd04601">
    <property type="entry name" value="CBS_pair_IMPDH"/>
    <property type="match status" value="1"/>
</dbReference>
<sequence>MNNSLENTISFEEYIRVKARTIPQHRMKEFLDSLASKGPEALQEFQQTATTTMVYQQGGNCIYTDSTEVAGSLLELACPVTTSVQQQTQPEQQIQVQQPQQVQVQVQVQQSPQQVSAQQLSPQLTVHQASEQPIQVQVQIQGQAQQQASQTIQNQSLQSPSPSQLQAAQIQVQHVQTAQQIQAAEIQEEHIQHQQIQAQLVAGQAITGGQQIQIQTVGALSPPPSQQGSPREGERRISTASVLQPVKKRKVDMPITVSYAISGQPVATVLAIPQGQQQSYVSLRPDLLTVDSAHLYSATGTITSPTGETWTIPVYSAQPRGDLQQQNITHIAIPQEAYNAVHVSGSPTTLAAVKLEDDKDKMVGSTSVVKNSHEEVVQTLANSLFPAQFMNGNIHIPVAVQAVAGTYQNTAQTVHIWDPQQQQQQPTPQEQGQQQQQLQVTLCLKLNFEPQPQPQTSPELLLPNSLKPEEGLEVWKSWAQTKNAELEKEAQNRLAPIGRRQLLRFQEDLISSAVAELNYGLCLMTREARNGDGEPYDPDVLYYIFLCIQKYLFENGRVDDIFSDLYYIRFTEWLHEVLKDVQPRVSPLGYVLSSHVTEEMLWECKQLGAHSPSTLLTTLMFFNTKYFLLKTVDQHMKLAFSKVLRQTKKNPSNPKDKSTSIRYLKAPGIHQTGQKVTDDMYAEQTENPENPLRCPIKLYDFYLFKCPQSVKGRNDTFYLTPEPVVAPNSPICDFLILPGYIDFTADQVDLTSALTKRITLKTPLVSSPMDTVTEAGMAIAMALTGGIGFIHHNCTPEFQANEVRKVKKYEQGFITDPVVLSPNDRVRDVFEAKARHGFCGIPITDNGKMGGKLVGIISSRDIDFLKESEHDLPLGEIMTKREDLVVAPAGVMLKEANEILQRSKKGKLPIVNEDDELVAIIARTDLKKNRDYPLASKDSKKQLLCGAAIGTHEDDKYRLDLLVQAGVDAVVLDSSQGNSIFQINMIKYIKEKYPNLQVIGGNVVTAAQAKNLIDAGVDALRVGMGSGSICITQEVLACGRPQATAVYKVSEYARRFGVPVIADGGIQTVGHIAKALALGASTVMMGSLLAATTEAPGEYFFSDGIRLKKYRGMGSLDAMDKNLGSQNRYFSETDKIKVAQGVSGAVQDKGSIHKFIPYLIAGIQHSCQDIGAKSLTQVRAMMYSGELKFEKRTTSAQVEGGVHGLHSYEKRLF</sequence>
<dbReference type="Pfam" id="PF00478">
    <property type="entry name" value="IMPDH"/>
    <property type="match status" value="1"/>
</dbReference>
<evidence type="ECO:0000256" key="3">
    <source>
        <dbReference type="ARBA" id="ARBA00022499"/>
    </source>
</evidence>
<dbReference type="AlphaFoldDB" id="A0A8V5GW35"/>
<dbReference type="Proteomes" id="UP000694405">
    <property type="component" value="Chromosome 9"/>
</dbReference>
<dbReference type="FunFam" id="3.20.20.70:FF:000007">
    <property type="entry name" value="Chromosome 19 SCAF14664, whole genome shotgun sequence"/>
    <property type="match status" value="1"/>
</dbReference>
<reference evidence="20" key="2">
    <citation type="submission" date="2025-08" db="UniProtKB">
        <authorList>
            <consortium name="Ensembl"/>
        </authorList>
    </citation>
    <scope>IDENTIFICATION</scope>
</reference>
<name>A0A8V5GW35_MELUD</name>
<feature type="binding site" description="in other chain" evidence="17">
    <location>
        <position position="1030"/>
    </location>
    <ligand>
        <name>K(+)</name>
        <dbReference type="ChEBI" id="CHEBI:29103"/>
        <note>ligand shared between two tetrameric partners</note>
    </ligand>
</feature>
<evidence type="ECO:0000256" key="8">
    <source>
        <dbReference type="ARBA" id="ARBA00022755"/>
    </source>
</evidence>
<feature type="active site" description="Thioimidate intermediate" evidence="17">
    <location>
        <position position="1030"/>
    </location>
</feature>
<keyword evidence="21" id="KW-1185">Reference proteome</keyword>
<feature type="binding site" description="in other chain" evidence="17">
    <location>
        <position position="1025"/>
    </location>
    <ligand>
        <name>K(+)</name>
        <dbReference type="ChEBI" id="CHEBI:29103"/>
        <note>ligand shared between two tetrameric partners</note>
    </ligand>
</feature>
<feature type="binding site" description="in other chain" evidence="17">
    <location>
        <position position="1027"/>
    </location>
    <ligand>
        <name>K(+)</name>
        <dbReference type="ChEBI" id="CHEBI:29103"/>
        <note>ligand shared between two tetrameric partners</note>
    </ligand>
</feature>
<comment type="cofactor">
    <cofactor evidence="17">
        <name>K(+)</name>
        <dbReference type="ChEBI" id="CHEBI:29103"/>
    </cofactor>
</comment>
<dbReference type="SMART" id="SM01240">
    <property type="entry name" value="IMPDH"/>
    <property type="match status" value="1"/>
</dbReference>
<dbReference type="Pfam" id="PF25561">
    <property type="entry name" value="QRICH1"/>
    <property type="match status" value="1"/>
</dbReference>
<comment type="catalytic activity">
    <reaction evidence="16 17 18">
        <text>IMP + NAD(+) + H2O = XMP + NADH + H(+)</text>
        <dbReference type="Rhea" id="RHEA:11708"/>
        <dbReference type="ChEBI" id="CHEBI:15377"/>
        <dbReference type="ChEBI" id="CHEBI:15378"/>
        <dbReference type="ChEBI" id="CHEBI:57464"/>
        <dbReference type="ChEBI" id="CHEBI:57540"/>
        <dbReference type="ChEBI" id="CHEBI:57945"/>
        <dbReference type="ChEBI" id="CHEBI:58053"/>
        <dbReference type="EC" id="1.1.1.205"/>
    </reaction>
</comment>
<dbReference type="PANTHER" id="PTHR11911:SF121">
    <property type="entry name" value="INOSINE-5'-MONOPHOSPHATE DEHYDROGENASE 2"/>
    <property type="match status" value="1"/>
</dbReference>
<comment type="subcellular location">
    <subcellularLocation>
        <location evidence="1">Cytoplasm</location>
        <location evidence="1">Cytosol</location>
    </subcellularLocation>
    <subcellularLocation>
        <location evidence="17">Cytoplasm</location>
    </subcellularLocation>
    <subcellularLocation>
        <location evidence="17">Nucleus</location>
    </subcellularLocation>
</comment>
<evidence type="ECO:0000256" key="9">
    <source>
        <dbReference type="ARBA" id="ARBA00022843"/>
    </source>
</evidence>
<feature type="region of interest" description="Disordered" evidence="19">
    <location>
        <begin position="219"/>
        <end position="239"/>
    </location>
</feature>
<evidence type="ECO:0000256" key="2">
    <source>
        <dbReference type="ARBA" id="ARBA00022490"/>
    </source>
</evidence>
<dbReference type="HAMAP" id="MF_01964">
    <property type="entry name" value="IMPDH"/>
    <property type="match status" value="1"/>
</dbReference>
<dbReference type="Gene3D" id="3.20.20.70">
    <property type="entry name" value="Aldolase class I"/>
    <property type="match status" value="1"/>
</dbReference>
<evidence type="ECO:0000256" key="5">
    <source>
        <dbReference type="ARBA" id="ARBA00022723"/>
    </source>
</evidence>
<dbReference type="GO" id="GO:0005829">
    <property type="term" value="C:cytosol"/>
    <property type="evidence" value="ECO:0007669"/>
    <property type="project" value="UniProtKB-SubCell"/>
</dbReference>
<dbReference type="GO" id="GO:0000166">
    <property type="term" value="F:nucleotide binding"/>
    <property type="evidence" value="ECO:0007669"/>
    <property type="project" value="UniProtKB-UniRule"/>
</dbReference>
<dbReference type="PANTHER" id="PTHR11911">
    <property type="entry name" value="INOSINE-5-MONOPHOSPHATE DEHYDROGENASE RELATED"/>
    <property type="match status" value="1"/>
</dbReference>
<comment type="similarity">
    <text evidence="17">Belongs to the IMPDH/GMPR family.</text>
</comment>
<evidence type="ECO:0000256" key="17">
    <source>
        <dbReference type="HAMAP-Rule" id="MF_03156"/>
    </source>
</evidence>
<feature type="binding site" evidence="17">
    <location>
        <position position="1140"/>
    </location>
    <ligand>
        <name>IMP</name>
        <dbReference type="ChEBI" id="CHEBI:58053"/>
    </ligand>
</feature>
<dbReference type="CDD" id="cd01671">
    <property type="entry name" value="CARD"/>
    <property type="match status" value="1"/>
</dbReference>
<dbReference type="GO" id="GO:0003938">
    <property type="term" value="F:IMP dehydrogenase activity"/>
    <property type="evidence" value="ECO:0007669"/>
    <property type="project" value="UniProtKB-UniRule"/>
</dbReference>
<dbReference type="PROSITE" id="PS51371">
    <property type="entry name" value="CBS"/>
    <property type="match status" value="2"/>
</dbReference>
<evidence type="ECO:0000256" key="18">
    <source>
        <dbReference type="RuleBase" id="RU003928"/>
    </source>
</evidence>
<keyword evidence="8 17" id="KW-0658">Purine biosynthesis</keyword>
<feature type="binding site" evidence="17">
    <location>
        <begin position="1086"/>
        <end position="1087"/>
    </location>
    <ligand>
        <name>IMP</name>
        <dbReference type="ChEBI" id="CHEBI:58053"/>
    </ligand>
</feature>
<keyword evidence="2 17" id="KW-0963">Cytoplasm</keyword>
<dbReference type="GO" id="GO:0046872">
    <property type="term" value="F:metal ion binding"/>
    <property type="evidence" value="ECO:0007669"/>
    <property type="project" value="UniProtKB-UniRule"/>
</dbReference>
<evidence type="ECO:0000256" key="11">
    <source>
        <dbReference type="ARBA" id="ARBA00023002"/>
    </source>
</evidence>
<comment type="function">
    <text evidence="17">Catalyzes the conversion of inosine 5'-phosphate (IMP) to xanthosine 5'-phosphate (XMP), the first committed and rate-limiting step in the de novo synthesis of guanine nucleotides, and therefore plays an important role in the regulation of cell growth.</text>
</comment>
<evidence type="ECO:0000256" key="13">
    <source>
        <dbReference type="ARBA" id="ARBA00023122"/>
    </source>
</evidence>
<evidence type="ECO:0000256" key="10">
    <source>
        <dbReference type="ARBA" id="ARBA00022958"/>
    </source>
</evidence>
<dbReference type="GO" id="GO:0005634">
    <property type="term" value="C:nucleus"/>
    <property type="evidence" value="ECO:0007669"/>
    <property type="project" value="UniProtKB-SubCell"/>
</dbReference>
<dbReference type="Ensembl" id="ENSMUNT00000034273.1">
    <property type="protein sequence ID" value="ENSMUNP00000023653.1"/>
    <property type="gene ID" value="ENSMUNG00000000583.2"/>
</dbReference>
<dbReference type="PROSITE" id="PS00487">
    <property type="entry name" value="IMP_DH_GMP_RED"/>
    <property type="match status" value="1"/>
</dbReference>
<reference evidence="20" key="3">
    <citation type="submission" date="2025-09" db="UniProtKB">
        <authorList>
            <consortium name="Ensembl"/>
        </authorList>
    </citation>
    <scope>IDENTIFICATION</scope>
</reference>
<keyword evidence="7 17" id="KW-0332">GMP biosynthesis</keyword>
<feature type="binding site" evidence="17">
    <location>
        <begin position="1063"/>
        <end position="1065"/>
    </location>
    <ligand>
        <name>IMP</name>
        <dbReference type="ChEBI" id="CHEBI:58053"/>
    </ligand>
</feature>
<dbReference type="CDD" id="cd00381">
    <property type="entry name" value="IMPDH"/>
    <property type="match status" value="1"/>
</dbReference>
<feature type="binding site" evidence="17">
    <location>
        <begin position="1023"/>
        <end position="1025"/>
    </location>
    <ligand>
        <name>NAD(+)</name>
        <dbReference type="ChEBI" id="CHEBI:57540"/>
    </ligand>
</feature>
<protein>
    <recommendedName>
        <fullName evidence="17 18">Inosine-5'-monophosphate dehydrogenase</fullName>
        <shortName evidence="17">IMP dehydrogenase</shortName>
        <shortName evidence="17">IMPD</shortName>
        <shortName evidence="17">IMPDH</shortName>
        <ecNumber evidence="17 18">1.1.1.205</ecNumber>
    </recommendedName>
</protein>
<keyword evidence="3" id="KW-1017">Isopeptide bond</keyword>
<evidence type="ECO:0000256" key="12">
    <source>
        <dbReference type="ARBA" id="ARBA00023027"/>
    </source>
</evidence>
<dbReference type="SMART" id="SM00116">
    <property type="entry name" value="CBS"/>
    <property type="match status" value="2"/>
</dbReference>
<organism evidence="20 21">
    <name type="scientific">Melopsittacus undulatus</name>
    <name type="common">Budgerigar</name>
    <name type="synonym">Psittacus undulatus</name>
    <dbReference type="NCBI Taxonomy" id="13146"/>
    <lineage>
        <taxon>Eukaryota</taxon>
        <taxon>Metazoa</taxon>
        <taxon>Chordata</taxon>
        <taxon>Craniata</taxon>
        <taxon>Vertebrata</taxon>
        <taxon>Euteleostomi</taxon>
        <taxon>Archelosauria</taxon>
        <taxon>Archosauria</taxon>
        <taxon>Dinosauria</taxon>
        <taxon>Saurischia</taxon>
        <taxon>Theropoda</taxon>
        <taxon>Coelurosauria</taxon>
        <taxon>Aves</taxon>
        <taxon>Neognathae</taxon>
        <taxon>Neoaves</taxon>
        <taxon>Telluraves</taxon>
        <taxon>Australaves</taxon>
        <taxon>Psittaciformes</taxon>
        <taxon>Psittaculidae</taxon>
        <taxon>Melopsittacus</taxon>
    </lineage>
</organism>
<dbReference type="Pfam" id="PF12012">
    <property type="entry name" value="DUF3504"/>
    <property type="match status" value="1"/>
</dbReference>
<feature type="binding site" evidence="17">
    <location>
        <position position="1028"/>
    </location>
    <ligand>
        <name>IMP</name>
        <dbReference type="ChEBI" id="CHEBI:58053"/>
    </ligand>
</feature>
<keyword evidence="6" id="KW-0677">Repeat</keyword>
<evidence type="ECO:0000256" key="14">
    <source>
        <dbReference type="ARBA" id="ARBA00023242"/>
    </source>
</evidence>
<evidence type="ECO:0000256" key="4">
    <source>
        <dbReference type="ARBA" id="ARBA00022553"/>
    </source>
</evidence>